<dbReference type="PANTHER" id="PTHR30258:SF3">
    <property type="entry name" value="SLL1921 PROTEIN"/>
    <property type="match status" value="1"/>
</dbReference>
<dbReference type="KEGG" id="smam:Mal15_57670"/>
<dbReference type="SUPFAM" id="SSF52540">
    <property type="entry name" value="P-loop containing nucleoside triphosphate hydrolases"/>
    <property type="match status" value="1"/>
</dbReference>
<dbReference type="InterPro" id="IPR027417">
    <property type="entry name" value="P-loop_NTPase"/>
</dbReference>
<dbReference type="PANTHER" id="PTHR30258">
    <property type="entry name" value="TYPE II SECRETION SYSTEM PROTEIN GSPE-RELATED"/>
    <property type="match status" value="1"/>
</dbReference>
<dbReference type="Proteomes" id="UP000321353">
    <property type="component" value="Chromosome"/>
</dbReference>
<dbReference type="CDD" id="cd01129">
    <property type="entry name" value="PulE-GspE-like"/>
    <property type="match status" value="1"/>
</dbReference>
<evidence type="ECO:0000313" key="5">
    <source>
        <dbReference type="EMBL" id="QEG01689.1"/>
    </source>
</evidence>
<keyword evidence="2" id="KW-0547">Nucleotide-binding</keyword>
<dbReference type="GO" id="GO:0005886">
    <property type="term" value="C:plasma membrane"/>
    <property type="evidence" value="ECO:0007669"/>
    <property type="project" value="TreeGrafter"/>
</dbReference>
<keyword evidence="3" id="KW-0067">ATP-binding</keyword>
<proteinExistence type="inferred from homology"/>
<accession>A0A5B9MKD8</accession>
<keyword evidence="6" id="KW-1185">Reference proteome</keyword>
<gene>
    <name evidence="5" type="primary">gspE_3</name>
    <name evidence="5" type="ORF">Mal15_57670</name>
</gene>
<feature type="domain" description="Bacterial type II secretion system protein E" evidence="4">
    <location>
        <begin position="220"/>
        <end position="234"/>
    </location>
</feature>
<dbReference type="EMBL" id="CP036264">
    <property type="protein sequence ID" value="QEG01689.1"/>
    <property type="molecule type" value="Genomic_DNA"/>
</dbReference>
<organism evidence="5 6">
    <name type="scientific">Stieleria maiorica</name>
    <dbReference type="NCBI Taxonomy" id="2795974"/>
    <lineage>
        <taxon>Bacteria</taxon>
        <taxon>Pseudomonadati</taxon>
        <taxon>Planctomycetota</taxon>
        <taxon>Planctomycetia</taxon>
        <taxon>Pirellulales</taxon>
        <taxon>Pirellulaceae</taxon>
        <taxon>Stieleria</taxon>
    </lineage>
</organism>
<dbReference type="Pfam" id="PF00437">
    <property type="entry name" value="T2SSE"/>
    <property type="match status" value="1"/>
</dbReference>
<evidence type="ECO:0000256" key="3">
    <source>
        <dbReference type="ARBA" id="ARBA00022840"/>
    </source>
</evidence>
<evidence type="ECO:0000259" key="4">
    <source>
        <dbReference type="PROSITE" id="PS00662"/>
    </source>
</evidence>
<dbReference type="AlphaFoldDB" id="A0A5B9MKD8"/>
<dbReference type="GO" id="GO:0016887">
    <property type="term" value="F:ATP hydrolysis activity"/>
    <property type="evidence" value="ECO:0007669"/>
    <property type="project" value="TreeGrafter"/>
</dbReference>
<dbReference type="GO" id="GO:0005524">
    <property type="term" value="F:ATP binding"/>
    <property type="evidence" value="ECO:0007669"/>
    <property type="project" value="UniProtKB-KW"/>
</dbReference>
<sequence>MIDFEDLDKAEGETELSPPELFAANLIEWSLERHASDLFVSDIDGAILISVRRLGRIEPVRKLARDYGRRLQGHLRVLAGADAGESVRPVEGRGNITTPDGSKAHLRLSSIPTLYGQDVSIRLFDPVRGARPLDQLGMDSVDVRSIEHLIGQRSGLILVTGPVASGKSSTLYAMMKRLNDGTRKIHTIEDPIEHALSGVMQSQTNPRVGLGFAELLTVVLRHSPDVIMIGEIRDRQTAETAIRAGASGQLVLATVHSTSTAEAVDMMLQYDSDHVFLANALSGVINQRLVRRLCPVCRKPASGTDNREVPERIRCRMKDAQPSIFDPFGCHLCHEGGYDQLIALPEIMLVDETIEAAIAKRVSATELEMICAEDGMLRLAEVAHSYVLRGLTSLDEINRAVTDPHIASMQHHSKNAG</sequence>
<dbReference type="PROSITE" id="PS00662">
    <property type="entry name" value="T2SP_E"/>
    <property type="match status" value="1"/>
</dbReference>
<dbReference type="Gene3D" id="3.30.450.90">
    <property type="match status" value="1"/>
</dbReference>
<name>A0A5B9MKD8_9BACT</name>
<dbReference type="Gene3D" id="3.40.50.300">
    <property type="entry name" value="P-loop containing nucleotide triphosphate hydrolases"/>
    <property type="match status" value="1"/>
</dbReference>
<evidence type="ECO:0000256" key="2">
    <source>
        <dbReference type="ARBA" id="ARBA00022741"/>
    </source>
</evidence>
<evidence type="ECO:0000256" key="1">
    <source>
        <dbReference type="ARBA" id="ARBA00006611"/>
    </source>
</evidence>
<reference evidence="5 6" key="1">
    <citation type="submission" date="2019-02" db="EMBL/GenBank/DDBJ databases">
        <title>Planctomycetal bacteria perform biofilm scaping via a novel small molecule.</title>
        <authorList>
            <person name="Jeske O."/>
            <person name="Boedeker C."/>
            <person name="Wiegand S."/>
            <person name="Breitling P."/>
            <person name="Kallscheuer N."/>
            <person name="Jogler M."/>
            <person name="Rohde M."/>
            <person name="Petersen J."/>
            <person name="Medema M.H."/>
            <person name="Surup F."/>
            <person name="Jogler C."/>
        </authorList>
    </citation>
    <scope>NUCLEOTIDE SEQUENCE [LARGE SCALE GENOMIC DNA]</scope>
    <source>
        <strain evidence="5 6">Mal15</strain>
    </source>
</reference>
<dbReference type="InterPro" id="IPR001482">
    <property type="entry name" value="T2SS/T4SS_dom"/>
</dbReference>
<evidence type="ECO:0000313" key="6">
    <source>
        <dbReference type="Proteomes" id="UP000321353"/>
    </source>
</evidence>
<protein>
    <submittedName>
        <fullName evidence="5">Type II secretion system protein E</fullName>
    </submittedName>
</protein>
<comment type="similarity">
    <text evidence="1">Belongs to the GSP E family.</text>
</comment>